<evidence type="ECO:0000256" key="8">
    <source>
        <dbReference type="ARBA" id="ARBA00022737"/>
    </source>
</evidence>
<evidence type="ECO:0000256" key="10">
    <source>
        <dbReference type="ARBA" id="ARBA00023136"/>
    </source>
</evidence>
<accession>A0A2N9J0I0</accession>
<dbReference type="InterPro" id="IPR001611">
    <property type="entry name" value="Leu-rich_rpt"/>
</dbReference>
<dbReference type="InterPro" id="IPR046956">
    <property type="entry name" value="RLP23-like"/>
</dbReference>
<evidence type="ECO:0000256" key="9">
    <source>
        <dbReference type="ARBA" id="ARBA00022989"/>
    </source>
</evidence>
<dbReference type="Pfam" id="PF00560">
    <property type="entry name" value="LRR_1"/>
    <property type="match status" value="2"/>
</dbReference>
<feature type="transmembrane region" description="Helical" evidence="13">
    <location>
        <begin position="485"/>
        <end position="507"/>
    </location>
</feature>
<dbReference type="FunFam" id="3.80.10.10:FF:000722">
    <property type="entry name" value="Leucine-rich repeat receptor-like protein kinase"/>
    <property type="match status" value="1"/>
</dbReference>
<evidence type="ECO:0000256" key="13">
    <source>
        <dbReference type="SAM" id="Phobius"/>
    </source>
</evidence>
<keyword evidence="11" id="KW-0675">Receptor</keyword>
<dbReference type="PANTHER" id="PTHR48063">
    <property type="entry name" value="LRR RECEPTOR-LIKE KINASE"/>
    <property type="match status" value="1"/>
</dbReference>
<dbReference type="EMBL" id="OIVN01006293">
    <property type="protein sequence ID" value="SPD29939.1"/>
    <property type="molecule type" value="Genomic_DNA"/>
</dbReference>
<protein>
    <recommendedName>
        <fullName evidence="15">Leucine-rich repeat-containing N-terminal plant-type domain-containing protein</fullName>
    </recommendedName>
</protein>
<dbReference type="InterPro" id="IPR032675">
    <property type="entry name" value="LRR_dom_sf"/>
</dbReference>
<dbReference type="SUPFAM" id="SSF52058">
    <property type="entry name" value="L domain-like"/>
    <property type="match status" value="2"/>
</dbReference>
<keyword evidence="8" id="KW-0677">Repeat</keyword>
<dbReference type="Pfam" id="PF13516">
    <property type="entry name" value="LRR_6"/>
    <property type="match status" value="1"/>
</dbReference>
<keyword evidence="9 13" id="KW-1133">Transmembrane helix</keyword>
<evidence type="ECO:0008006" key="15">
    <source>
        <dbReference type="Google" id="ProtNLM"/>
    </source>
</evidence>
<dbReference type="FunFam" id="3.80.10.10:FF:000041">
    <property type="entry name" value="LRR receptor-like serine/threonine-protein kinase ERECTA"/>
    <property type="match status" value="1"/>
</dbReference>
<sequence>MNLQWLSSLPSLQQLDLSGVDLSEVSDLQLVTNKVTSLYTDLCLSYCNISFIPTTPSVNFSSLTTLDLSYNNFGNTLIPLWVFGHQNLVSLNLSSNGFQGPIPIHLRNMTSLRHLDLSHNDFNSSIPNWLYNFSHLEFLNLRMNQLQGTISSAIGNLTSAISIDLTSNELGGKVPRSLGDVCSIKEIKFSDNKWGQDISEILGSLLRCVSNGLEILELYYTELSGHLTEELGQFQNLVWLSLEANANITDAVPSLFWSMSSQFYHLNLSHNHIYGQIPNIPMALYISSTIDLSSNLFEGPLPRISSNDLLVVDGDTVDFEKASLVIKGQVREYSTNLRLVRNFRPFQELFIRRDPYLSGEIPIEVTSLQGLQSLNFSFNILTGRIPENIGDMVSLESLDFSVNQLSGHIPPSMSNLTFLSLLNLSMNHLIGRIPSSTQLQSLHGSSFIGNELCGPPLTDNCTINDAKPDTGKGRSKDSGGREVDWFYVSMAPGFVVGFWVVWGPVLVNRQWRIGYFQFLDRMGYKLSLLWGKLGSF</sequence>
<keyword evidence="4" id="KW-0597">Phosphoprotein</keyword>
<evidence type="ECO:0000256" key="1">
    <source>
        <dbReference type="ARBA" id="ARBA00004251"/>
    </source>
</evidence>
<name>A0A2N9J0I0_FAGSY</name>
<evidence type="ECO:0000256" key="5">
    <source>
        <dbReference type="ARBA" id="ARBA00022614"/>
    </source>
</evidence>
<evidence type="ECO:0000256" key="7">
    <source>
        <dbReference type="ARBA" id="ARBA00022729"/>
    </source>
</evidence>
<dbReference type="InterPro" id="IPR003591">
    <property type="entry name" value="Leu-rich_rpt_typical-subtyp"/>
</dbReference>
<dbReference type="SMART" id="SM00369">
    <property type="entry name" value="LRR_TYP"/>
    <property type="match status" value="4"/>
</dbReference>
<dbReference type="Gene3D" id="3.80.10.10">
    <property type="entry name" value="Ribonuclease Inhibitor"/>
    <property type="match status" value="1"/>
</dbReference>
<keyword evidence="3" id="KW-1003">Cell membrane</keyword>
<evidence type="ECO:0000256" key="3">
    <source>
        <dbReference type="ARBA" id="ARBA00022475"/>
    </source>
</evidence>
<comment type="subcellular location">
    <subcellularLocation>
        <location evidence="1">Cell membrane</location>
        <topology evidence="1">Single-pass type I membrane protein</topology>
    </subcellularLocation>
</comment>
<evidence type="ECO:0000256" key="6">
    <source>
        <dbReference type="ARBA" id="ARBA00022692"/>
    </source>
</evidence>
<comment type="similarity">
    <text evidence="2">Belongs to the RLP family.</text>
</comment>
<keyword evidence="6 13" id="KW-0812">Transmembrane</keyword>
<keyword evidence="12" id="KW-0325">Glycoprotein</keyword>
<evidence type="ECO:0000313" key="14">
    <source>
        <dbReference type="EMBL" id="SPD29939.1"/>
    </source>
</evidence>
<dbReference type="AlphaFoldDB" id="A0A2N9J0I0"/>
<evidence type="ECO:0000256" key="12">
    <source>
        <dbReference type="ARBA" id="ARBA00023180"/>
    </source>
</evidence>
<reference evidence="14" key="1">
    <citation type="submission" date="2018-02" db="EMBL/GenBank/DDBJ databases">
        <authorList>
            <person name="Cohen D.B."/>
            <person name="Kent A.D."/>
        </authorList>
    </citation>
    <scope>NUCLEOTIDE SEQUENCE</scope>
</reference>
<dbReference type="Pfam" id="PF13855">
    <property type="entry name" value="LRR_8"/>
    <property type="match status" value="1"/>
</dbReference>
<dbReference type="PANTHER" id="PTHR48063:SF98">
    <property type="entry name" value="LRR RECEPTOR-LIKE SERINE_THREONINE-PROTEIN KINASE FLS2"/>
    <property type="match status" value="1"/>
</dbReference>
<gene>
    <name evidence="14" type="ORF">FSB_LOCUS57821</name>
</gene>
<evidence type="ECO:0000256" key="2">
    <source>
        <dbReference type="ARBA" id="ARBA00009592"/>
    </source>
</evidence>
<proteinExistence type="inferred from homology"/>
<keyword evidence="10 13" id="KW-0472">Membrane</keyword>
<evidence type="ECO:0000256" key="4">
    <source>
        <dbReference type="ARBA" id="ARBA00022553"/>
    </source>
</evidence>
<keyword evidence="7" id="KW-0732">Signal</keyword>
<keyword evidence="5" id="KW-0433">Leucine-rich repeat</keyword>
<organism evidence="14">
    <name type="scientific">Fagus sylvatica</name>
    <name type="common">Beechnut</name>
    <dbReference type="NCBI Taxonomy" id="28930"/>
    <lineage>
        <taxon>Eukaryota</taxon>
        <taxon>Viridiplantae</taxon>
        <taxon>Streptophyta</taxon>
        <taxon>Embryophyta</taxon>
        <taxon>Tracheophyta</taxon>
        <taxon>Spermatophyta</taxon>
        <taxon>Magnoliopsida</taxon>
        <taxon>eudicotyledons</taxon>
        <taxon>Gunneridae</taxon>
        <taxon>Pentapetalae</taxon>
        <taxon>rosids</taxon>
        <taxon>fabids</taxon>
        <taxon>Fagales</taxon>
        <taxon>Fagaceae</taxon>
        <taxon>Fagus</taxon>
    </lineage>
</organism>
<evidence type="ECO:0000256" key="11">
    <source>
        <dbReference type="ARBA" id="ARBA00023170"/>
    </source>
</evidence>
<dbReference type="GO" id="GO:0005886">
    <property type="term" value="C:plasma membrane"/>
    <property type="evidence" value="ECO:0007669"/>
    <property type="project" value="UniProtKB-SubCell"/>
</dbReference>